<reference evidence="2 3" key="1">
    <citation type="journal article" date="2017" name="BMC Genomics">
        <title>Whole-genome assembly of Babesia ovata and comparative genomics between closely related pathogens.</title>
        <authorList>
            <person name="Yamagishi J."/>
            <person name="Asada M."/>
            <person name="Hakimi H."/>
            <person name="Tanaka T.Q."/>
            <person name="Sugimoto C."/>
            <person name="Kawazu S."/>
        </authorList>
    </citation>
    <scope>NUCLEOTIDE SEQUENCE [LARGE SCALE GENOMIC DNA]</scope>
    <source>
        <strain evidence="2 3">Miyake</strain>
    </source>
</reference>
<evidence type="ECO:0000313" key="3">
    <source>
        <dbReference type="Proteomes" id="UP000236319"/>
    </source>
</evidence>
<evidence type="ECO:0000256" key="1">
    <source>
        <dbReference type="SAM" id="MobiDB-lite"/>
    </source>
</evidence>
<protein>
    <submittedName>
        <fullName evidence="2">Uncharacterized protein</fullName>
    </submittedName>
</protein>
<dbReference type="EMBL" id="BDSA01000001">
    <property type="protein sequence ID" value="GBE58732.1"/>
    <property type="molecule type" value="Genomic_DNA"/>
</dbReference>
<gene>
    <name evidence="2" type="ORF">BOVATA_002250</name>
</gene>
<accession>A0A2H6K6X7</accession>
<dbReference type="AlphaFoldDB" id="A0A2H6K6X7"/>
<keyword evidence="3" id="KW-1185">Reference proteome</keyword>
<dbReference type="RefSeq" id="XP_028864975.1">
    <property type="nucleotide sequence ID" value="XM_029009142.1"/>
</dbReference>
<sequence>MSRTSLYTFQLALPHPWLSLSRHVCLLPVGSRAASTTGRVFRTCLPGDDATHPGWVPLSNLYGEHAEAVDSAEPADPGSYDGSKGVKNGSPTINTPNQVLFVARKGLRCQVFDTKLWQDLYQRTVELSDHFHPRQWVELVHIFKRIKVRQGGLLNLATRQLLYHLERLSLEDLSKLALSFAYYQYRHTAMFDRIADVVTTRLRREKLQEGHGTVSTPSDAPEEETDGPVKNRALSKITSYTHLVGAFAKCDHAHKELFEAVAADLVTQMGSKEMLIPPGFLVKIIASYARFGYRHNKLLDALSKEMVTAKIPDDQLLQVQHMMKALEYENDAMLSLFAYRLGNSELAGKQKA</sequence>
<evidence type="ECO:0000313" key="2">
    <source>
        <dbReference type="EMBL" id="GBE58732.1"/>
    </source>
</evidence>
<dbReference type="VEuPathDB" id="PiroplasmaDB:BOVATA_002250"/>
<comment type="caution">
    <text evidence="2">The sequence shown here is derived from an EMBL/GenBank/DDBJ whole genome shotgun (WGS) entry which is preliminary data.</text>
</comment>
<dbReference type="Proteomes" id="UP000236319">
    <property type="component" value="Unassembled WGS sequence"/>
</dbReference>
<feature type="region of interest" description="Disordered" evidence="1">
    <location>
        <begin position="208"/>
        <end position="228"/>
    </location>
</feature>
<organism evidence="2 3">
    <name type="scientific">Babesia ovata</name>
    <dbReference type="NCBI Taxonomy" id="189622"/>
    <lineage>
        <taxon>Eukaryota</taxon>
        <taxon>Sar</taxon>
        <taxon>Alveolata</taxon>
        <taxon>Apicomplexa</taxon>
        <taxon>Aconoidasida</taxon>
        <taxon>Piroplasmida</taxon>
        <taxon>Babesiidae</taxon>
        <taxon>Babesia</taxon>
    </lineage>
</organism>
<feature type="region of interest" description="Disordered" evidence="1">
    <location>
        <begin position="71"/>
        <end position="91"/>
    </location>
</feature>
<dbReference type="GeneID" id="39872502"/>
<name>A0A2H6K6X7_9APIC</name>
<proteinExistence type="predicted"/>
<dbReference type="OrthoDB" id="390194at2759"/>